<sequence>MVPEERKLKMKLLVFLLVVITMAIVYVGVTQASGPHDCGNQYVYDCPACGCNGERHVKRGLYLHAYCTCIYVWEYSEPWFCTGNWNNTCSAYCA</sequence>
<evidence type="ECO:0000256" key="1">
    <source>
        <dbReference type="SAM" id="Phobius"/>
    </source>
</evidence>
<gene>
    <name evidence="2" type="ORF">LCGC14_2858050</name>
</gene>
<proteinExistence type="predicted"/>
<keyword evidence="1" id="KW-0812">Transmembrane</keyword>
<organism evidence="2">
    <name type="scientific">marine sediment metagenome</name>
    <dbReference type="NCBI Taxonomy" id="412755"/>
    <lineage>
        <taxon>unclassified sequences</taxon>
        <taxon>metagenomes</taxon>
        <taxon>ecological metagenomes</taxon>
    </lineage>
</organism>
<reference evidence="2" key="1">
    <citation type="journal article" date="2015" name="Nature">
        <title>Complex archaea that bridge the gap between prokaryotes and eukaryotes.</title>
        <authorList>
            <person name="Spang A."/>
            <person name="Saw J.H."/>
            <person name="Jorgensen S.L."/>
            <person name="Zaremba-Niedzwiedzka K."/>
            <person name="Martijn J."/>
            <person name="Lind A.E."/>
            <person name="van Eijk R."/>
            <person name="Schleper C."/>
            <person name="Guy L."/>
            <person name="Ettema T.J."/>
        </authorList>
    </citation>
    <scope>NUCLEOTIDE SEQUENCE</scope>
</reference>
<comment type="caution">
    <text evidence="2">The sequence shown here is derived from an EMBL/GenBank/DDBJ whole genome shotgun (WGS) entry which is preliminary data.</text>
</comment>
<dbReference type="EMBL" id="LAZR01055164">
    <property type="protein sequence ID" value="KKK76996.1"/>
    <property type="molecule type" value="Genomic_DNA"/>
</dbReference>
<keyword evidence="1" id="KW-0472">Membrane</keyword>
<accession>A0A0F9AXF4</accession>
<evidence type="ECO:0000313" key="2">
    <source>
        <dbReference type="EMBL" id="KKK76996.1"/>
    </source>
</evidence>
<feature type="transmembrane region" description="Helical" evidence="1">
    <location>
        <begin position="12"/>
        <end position="29"/>
    </location>
</feature>
<keyword evidence="1" id="KW-1133">Transmembrane helix</keyword>
<dbReference type="AlphaFoldDB" id="A0A0F9AXF4"/>
<name>A0A0F9AXF4_9ZZZZ</name>
<protein>
    <submittedName>
        <fullName evidence="2">Uncharacterized protein</fullName>
    </submittedName>
</protein>